<evidence type="ECO:0000256" key="1">
    <source>
        <dbReference type="SAM" id="MobiDB-lite"/>
    </source>
</evidence>
<name>A0A7S0D3V8_9EUKA</name>
<dbReference type="PANTHER" id="PTHR45184">
    <property type="entry name" value="DNAJ PROTEIN ERDJ3A"/>
    <property type="match status" value="1"/>
</dbReference>
<feature type="compositionally biased region" description="Basic residues" evidence="1">
    <location>
        <begin position="392"/>
        <end position="408"/>
    </location>
</feature>
<dbReference type="EMBL" id="HBEM01009923">
    <property type="protein sequence ID" value="CAD8442867.1"/>
    <property type="molecule type" value="Transcribed_RNA"/>
</dbReference>
<protein>
    <recommendedName>
        <fullName evidence="3">Thioredoxin domain-containing protein</fullName>
    </recommendedName>
</protein>
<accession>A0A7S0D3V8</accession>
<reference evidence="2" key="1">
    <citation type="submission" date="2021-01" db="EMBL/GenBank/DDBJ databases">
        <authorList>
            <person name="Corre E."/>
            <person name="Pelletier E."/>
            <person name="Niang G."/>
            <person name="Scheremetjew M."/>
            <person name="Finn R."/>
            <person name="Kale V."/>
            <person name="Holt S."/>
            <person name="Cochrane G."/>
            <person name="Meng A."/>
            <person name="Brown T."/>
            <person name="Cohen L."/>
        </authorList>
    </citation>
    <scope>NUCLEOTIDE SEQUENCE</scope>
    <source>
        <strain evidence="2">CCMP2058</strain>
    </source>
</reference>
<dbReference type="SUPFAM" id="SSF52833">
    <property type="entry name" value="Thioredoxin-like"/>
    <property type="match status" value="2"/>
</dbReference>
<evidence type="ECO:0000313" key="2">
    <source>
        <dbReference type="EMBL" id="CAD8442867.1"/>
    </source>
</evidence>
<dbReference type="AlphaFoldDB" id="A0A7S0D3V8"/>
<dbReference type="InterPro" id="IPR052842">
    <property type="entry name" value="ER_Co-chaperone"/>
</dbReference>
<evidence type="ECO:0008006" key="3">
    <source>
        <dbReference type="Google" id="ProtNLM"/>
    </source>
</evidence>
<sequence>MGEKKDKRYKMSEKVRTPLIKAAKKLRSTAVMVSAIDYANETNRAIFDEAGLGLEDIPTIKIFSPDGNSDGFSGKMVKLAEIVEEKVQKYVENHLARLMPLLAPKQKVYKAFKKDKEMPKVVLVLEPKGKGKQRKMAYEAMAALSIHFEGRLKFAYTKHRKVAKAFGGGSLPAVFLVPKGEKFDSNRAYTGTLAYRPLRTWLDQFAPPPPDAPKVIPPVPSIDVIPQITSTGCLKTYCVNRGGVCIISLLPVTSLSKGETGYYLESMRLVRRALADKLGLTQLDSINFIWIDSQAQQSWLEKTLGLSPAEYARTVAIYPKKASIAHYIGKFSPPEISTWISQASRGKAMVEPLPSGIDLMSAPPMVVTDNMETCENLETPLPNRVLPDSFKSRRGSASRSSKTSRKRPTPVGPIVKNKFQRPRSKAGKSYDLSAETFENVLASPSNWIVWFKRGEASAEEEKAWTKAARSLKGMVQFGIVGEKDREALLSTVGIEDHQNAVFRIFPAKPLWKDPLDEDTSKLDESYWSEELSEISEKALMDFALNMLKESVKIPIFPIAEGKQETSLQSFIQIAGLQKPKMVLFPSKDLKEPPYLLKALAIEFGNILDFGYSIASDKQLAMNFQVDKFPSLIIIAPSAAPEGGQGEVKLQAMRYPGHMSFNAVSIFIEQNIRFAPGQGPPSGGPANAKDEL</sequence>
<proteinExistence type="predicted"/>
<feature type="region of interest" description="Disordered" evidence="1">
    <location>
        <begin position="379"/>
        <end position="427"/>
    </location>
</feature>
<organism evidence="2">
    <name type="scientific">Amorphochlora amoebiformis</name>
    <dbReference type="NCBI Taxonomy" id="1561963"/>
    <lineage>
        <taxon>Eukaryota</taxon>
        <taxon>Sar</taxon>
        <taxon>Rhizaria</taxon>
        <taxon>Cercozoa</taxon>
        <taxon>Chlorarachniophyceae</taxon>
        <taxon>Amorphochlora</taxon>
    </lineage>
</organism>
<dbReference type="InterPro" id="IPR036249">
    <property type="entry name" value="Thioredoxin-like_sf"/>
</dbReference>
<gene>
    <name evidence="2" type="ORF">LAMO00422_LOCUS6965</name>
</gene>
<dbReference type="PANTHER" id="PTHR45184:SF1">
    <property type="entry name" value="DNAJ PROTEIN ERDJ3A"/>
    <property type="match status" value="1"/>
</dbReference>